<evidence type="ECO:0000313" key="2">
    <source>
        <dbReference type="EMBL" id="PSR84436.1"/>
    </source>
</evidence>
<evidence type="ECO:0000313" key="3">
    <source>
        <dbReference type="Proteomes" id="UP000241462"/>
    </source>
</evidence>
<proteinExistence type="predicted"/>
<dbReference type="OrthoDB" id="406838at2759"/>
<dbReference type="STRING" id="2025994.A0A2T3A7U6"/>
<dbReference type="Proteomes" id="UP000241462">
    <property type="component" value="Unassembled WGS sequence"/>
</dbReference>
<dbReference type="AlphaFoldDB" id="A0A2T3A7U6"/>
<dbReference type="InterPro" id="IPR006026">
    <property type="entry name" value="Peptidase_Metallo"/>
</dbReference>
<feature type="domain" description="Peptidase metallopeptidase" evidence="1">
    <location>
        <begin position="72"/>
        <end position="240"/>
    </location>
</feature>
<sequence length="375" mass="42850">MAATNEYHNRDHWAPFVWATPVSAEPMESLDDWPEPEPYLVYCTPQSPFCGTETSDGCDSCLAIKVDYPRGEIRRWRSGSTITFNAVVNSFPSRADCEYALCALEEAAKQWNRLNVVTFQRVSHDQAAVFQLVYRQTTSSSQQYYALAFFPTEDCQQRKLTVYDLSFEDDNRDFMSFIFCHELGHILGLRHEFASQEGRPYISIGPGDESSIMNYYKAGDFRKFRISAQDWTMTRHFYQSHVLRFSKPGRYVHGTAEVWEHKIIEIMPLAVAAPLDEIQPDNVQTISLVNTMALQSGSFCVSHSKPPVATTTAIDYRCVLLSYILMLLCLPKRWIGRGWKISLEVQDLVHRKPLSSKFEFSIHSPVPALDEALPA</sequence>
<dbReference type="EMBL" id="KZ678443">
    <property type="protein sequence ID" value="PSR84436.1"/>
    <property type="molecule type" value="Genomic_DNA"/>
</dbReference>
<reference evidence="2 3" key="1">
    <citation type="journal article" date="2018" name="Mycol. Prog.">
        <title>Coniella lustricola, a new species from submerged detritus.</title>
        <authorList>
            <person name="Raudabaugh D.B."/>
            <person name="Iturriaga T."/>
            <person name="Carver A."/>
            <person name="Mondo S."/>
            <person name="Pangilinan J."/>
            <person name="Lipzen A."/>
            <person name="He G."/>
            <person name="Amirebrahimi M."/>
            <person name="Grigoriev I.V."/>
            <person name="Miller A.N."/>
        </authorList>
    </citation>
    <scope>NUCLEOTIDE SEQUENCE [LARGE SCALE GENOMIC DNA]</scope>
    <source>
        <strain evidence="2 3">B22-T-1</strain>
    </source>
</reference>
<dbReference type="GO" id="GO:0008237">
    <property type="term" value="F:metallopeptidase activity"/>
    <property type="evidence" value="ECO:0007669"/>
    <property type="project" value="InterPro"/>
</dbReference>
<dbReference type="SUPFAM" id="SSF55486">
    <property type="entry name" value="Metalloproteases ('zincins'), catalytic domain"/>
    <property type="match status" value="1"/>
</dbReference>
<dbReference type="GO" id="GO:0008270">
    <property type="term" value="F:zinc ion binding"/>
    <property type="evidence" value="ECO:0007669"/>
    <property type="project" value="InterPro"/>
</dbReference>
<evidence type="ECO:0000259" key="1">
    <source>
        <dbReference type="SMART" id="SM00235"/>
    </source>
</evidence>
<organism evidence="2 3">
    <name type="scientific">Coniella lustricola</name>
    <dbReference type="NCBI Taxonomy" id="2025994"/>
    <lineage>
        <taxon>Eukaryota</taxon>
        <taxon>Fungi</taxon>
        <taxon>Dikarya</taxon>
        <taxon>Ascomycota</taxon>
        <taxon>Pezizomycotina</taxon>
        <taxon>Sordariomycetes</taxon>
        <taxon>Sordariomycetidae</taxon>
        <taxon>Diaporthales</taxon>
        <taxon>Schizoparmaceae</taxon>
        <taxon>Coniella</taxon>
    </lineage>
</organism>
<name>A0A2T3A7U6_9PEZI</name>
<dbReference type="InParanoid" id="A0A2T3A7U6"/>
<keyword evidence="3" id="KW-1185">Reference proteome</keyword>
<protein>
    <recommendedName>
        <fullName evidence="1">Peptidase metallopeptidase domain-containing protein</fullName>
    </recommendedName>
</protein>
<dbReference type="Pfam" id="PF13583">
    <property type="entry name" value="Reprolysin_4"/>
    <property type="match status" value="1"/>
</dbReference>
<dbReference type="GO" id="GO:0006508">
    <property type="term" value="P:proteolysis"/>
    <property type="evidence" value="ECO:0007669"/>
    <property type="project" value="InterPro"/>
</dbReference>
<accession>A0A2T3A7U6</accession>
<dbReference type="SMART" id="SM00235">
    <property type="entry name" value="ZnMc"/>
    <property type="match status" value="1"/>
</dbReference>
<gene>
    <name evidence="2" type="ORF">BD289DRAFT_453331</name>
</gene>
<dbReference type="Gene3D" id="3.40.390.10">
    <property type="entry name" value="Collagenase (Catalytic Domain)"/>
    <property type="match status" value="1"/>
</dbReference>
<dbReference type="InterPro" id="IPR024079">
    <property type="entry name" value="MetalloPept_cat_dom_sf"/>
</dbReference>